<dbReference type="EMBL" id="JAAXOW010000004">
    <property type="protein sequence ID" value="NKX94016.1"/>
    <property type="molecule type" value="Genomic_DNA"/>
</dbReference>
<proteinExistence type="predicted"/>
<feature type="transmembrane region" description="Helical" evidence="1">
    <location>
        <begin position="58"/>
        <end position="78"/>
    </location>
</feature>
<comment type="caution">
    <text evidence="2">The sequence shown here is derived from an EMBL/GenBank/DDBJ whole genome shotgun (WGS) entry which is preliminary data.</text>
</comment>
<dbReference type="AlphaFoldDB" id="A0A9X5FCK7"/>
<keyword evidence="3" id="KW-1185">Reference proteome</keyword>
<evidence type="ECO:0000256" key="1">
    <source>
        <dbReference type="SAM" id="Phobius"/>
    </source>
</evidence>
<evidence type="ECO:0000313" key="2">
    <source>
        <dbReference type="EMBL" id="NKX94016.1"/>
    </source>
</evidence>
<dbReference type="RefSeq" id="WP_168448075.1">
    <property type="nucleotide sequence ID" value="NZ_JAAXOW010000004.1"/>
</dbReference>
<keyword evidence="1" id="KW-0472">Membrane</keyword>
<keyword evidence="1" id="KW-1133">Transmembrane helix</keyword>
<evidence type="ECO:0000313" key="3">
    <source>
        <dbReference type="Proteomes" id="UP000774283"/>
    </source>
</evidence>
<protein>
    <submittedName>
        <fullName evidence="2">Uncharacterized protein</fullName>
    </submittedName>
</protein>
<name>A0A9X5FCK7_9MICO</name>
<organism evidence="2 3">
    <name type="scientific">Sanguibacter hominis ATCC BAA-789</name>
    <dbReference type="NCBI Taxonomy" id="1312740"/>
    <lineage>
        <taxon>Bacteria</taxon>
        <taxon>Bacillati</taxon>
        <taxon>Actinomycetota</taxon>
        <taxon>Actinomycetes</taxon>
        <taxon>Micrococcales</taxon>
        <taxon>Sanguibacteraceae</taxon>
        <taxon>Sanguibacter</taxon>
    </lineage>
</organism>
<keyword evidence="1" id="KW-0812">Transmembrane</keyword>
<sequence length="426" mass="44458">MNQRHHDDHPDLPDLLEAIGASAEEEAGFSTLSDDAMVSSVRLRATALRVRRARTRNLAAVATVAAVAAASVGVTQYVGRVAPTPVPPAQTTPAVAETVPTCGSTFVPPKVEPVRLATASGTTTVTELPQIVVVNDSEVDVVAGFEHGLSYALVQDGVVVGGHTGAPSGYSEARAGTGDVSEVLNLPFEATMCDGAPVPEGVPFQLYVYLDAEVAENSTERQASSYYGPRGVPKVRLWSQAIALTLESGIPLRPTGWADHGLVCADPTAQVTPELQSVAEAAGWPLDITVDPAQEPVPVGAVIRSALQVRLAADPEDETTYVGRYVEAYLVKDGHVVSGRKTTVPGGMWVLSSGRDEVGDAYAEHHGATPLGTLYPELTGTRCQDGAPLEPGDYEVLVVAHAGGPDVDFHVIAPPTTITLVGDGSR</sequence>
<dbReference type="Proteomes" id="UP000774283">
    <property type="component" value="Unassembled WGS sequence"/>
</dbReference>
<accession>A0A9X5FCK7</accession>
<gene>
    <name evidence="2" type="ORF">HF995_12175</name>
</gene>
<reference evidence="2 3" key="1">
    <citation type="submission" date="2020-04" db="EMBL/GenBank/DDBJ databases">
        <title>MicrobeNet Type strains.</title>
        <authorList>
            <person name="Nicholson A.C."/>
        </authorList>
    </citation>
    <scope>NUCLEOTIDE SEQUENCE [LARGE SCALE GENOMIC DNA]</scope>
    <source>
        <strain evidence="2 3">ATCC BAA-789</strain>
    </source>
</reference>